<organism evidence="1 2">
    <name type="scientific">Phytobacter palmae</name>
    <dbReference type="NCBI Taxonomy" id="1855371"/>
    <lineage>
        <taxon>Bacteria</taxon>
        <taxon>Pseudomonadati</taxon>
        <taxon>Pseudomonadota</taxon>
        <taxon>Gammaproteobacteria</taxon>
        <taxon>Enterobacterales</taxon>
        <taxon>Enterobacteriaceae</taxon>
        <taxon>Phytobacter</taxon>
    </lineage>
</organism>
<sequence length="109" mass="12422">MGKVSLVLIVEACHRIAFFQHFLVARFGWWFTTVITCLSCQRCAISGTGAVYDNFRVRVPDSISAFASSFRPERGNQLFMEARNPSARQNKVILNDKYLTLTNLIFMIP</sequence>
<gene>
    <name evidence="1" type="ORF">AAIG39_06035</name>
</gene>
<evidence type="ECO:0008006" key="3">
    <source>
        <dbReference type="Google" id="ProtNLM"/>
    </source>
</evidence>
<reference evidence="1 2" key="1">
    <citation type="submission" date="2024-02" db="EMBL/GenBank/DDBJ databases">
        <title>Whole genome of MDR Enterobacteriaceae from southern Thailand.</title>
        <authorList>
            <person name="Surachat K."/>
        </authorList>
    </citation>
    <scope>NUCLEOTIDE SEQUENCE [LARGE SCALE GENOMIC DNA]</scope>
    <source>
        <strain evidence="1 2">PSU_29</strain>
    </source>
</reference>
<dbReference type="EMBL" id="JBCIVJ010000003">
    <property type="protein sequence ID" value="MEN0578566.1"/>
    <property type="molecule type" value="Genomic_DNA"/>
</dbReference>
<evidence type="ECO:0000313" key="1">
    <source>
        <dbReference type="EMBL" id="MEN0578566.1"/>
    </source>
</evidence>
<evidence type="ECO:0000313" key="2">
    <source>
        <dbReference type="Proteomes" id="UP001411173"/>
    </source>
</evidence>
<keyword evidence="2" id="KW-1185">Reference proteome</keyword>
<proteinExistence type="predicted"/>
<comment type="caution">
    <text evidence="1">The sequence shown here is derived from an EMBL/GenBank/DDBJ whole genome shotgun (WGS) entry which is preliminary data.</text>
</comment>
<dbReference type="Proteomes" id="UP001411173">
    <property type="component" value="Unassembled WGS sequence"/>
</dbReference>
<accession>A0ABU9V1P7</accession>
<name>A0ABU9V1P7_9ENTR</name>
<dbReference type="RefSeq" id="WP_343193410.1">
    <property type="nucleotide sequence ID" value="NZ_JBCIVJ010000003.1"/>
</dbReference>
<protein>
    <recommendedName>
        <fullName evidence="3">Secreted protein</fullName>
    </recommendedName>
</protein>